<evidence type="ECO:0000256" key="2">
    <source>
        <dbReference type="ARBA" id="ARBA00023121"/>
    </source>
</evidence>
<accession>A0A553ZUJ2</accession>
<dbReference type="Proteomes" id="UP000318521">
    <property type="component" value="Unassembled WGS sequence"/>
</dbReference>
<evidence type="ECO:0000256" key="1">
    <source>
        <dbReference type="ARBA" id="ARBA00003238"/>
    </source>
</evidence>
<dbReference type="NCBIfam" id="TIGR00762">
    <property type="entry name" value="DegV"/>
    <property type="match status" value="1"/>
</dbReference>
<dbReference type="Gene3D" id="3.40.50.10170">
    <property type="match status" value="1"/>
</dbReference>
<reference evidence="3 4" key="1">
    <citation type="submission" date="2019-07" db="EMBL/GenBank/DDBJ databases">
        <authorList>
            <person name="Park Y.J."/>
            <person name="Jeong S.E."/>
            <person name="Jung H.S."/>
        </authorList>
    </citation>
    <scope>NUCLEOTIDE SEQUENCE [LARGE SCALE GENOMIC DNA]</scope>
    <source>
        <strain evidence="4">P16(2019)</strain>
    </source>
</reference>
<dbReference type="PANTHER" id="PTHR33434">
    <property type="entry name" value="DEGV DOMAIN-CONTAINING PROTEIN DR_1986-RELATED"/>
    <property type="match status" value="1"/>
</dbReference>
<dbReference type="EMBL" id="VLXZ01000014">
    <property type="protein sequence ID" value="TSB45102.1"/>
    <property type="molecule type" value="Genomic_DNA"/>
</dbReference>
<dbReference type="Pfam" id="PF02645">
    <property type="entry name" value="DegV"/>
    <property type="match status" value="1"/>
</dbReference>
<dbReference type="InterPro" id="IPR043168">
    <property type="entry name" value="DegV_C"/>
</dbReference>
<comment type="caution">
    <text evidence="3">The sequence shown here is derived from an EMBL/GenBank/DDBJ whole genome shotgun (WGS) entry which is preliminary data.</text>
</comment>
<dbReference type="OrthoDB" id="5429275at2"/>
<dbReference type="PROSITE" id="PS51482">
    <property type="entry name" value="DEGV"/>
    <property type="match status" value="1"/>
</dbReference>
<evidence type="ECO:0000313" key="4">
    <source>
        <dbReference type="Proteomes" id="UP000318521"/>
    </source>
</evidence>
<proteinExistence type="predicted"/>
<keyword evidence="2" id="KW-0446">Lipid-binding</keyword>
<protein>
    <submittedName>
        <fullName evidence="3">DegV family protein</fullName>
    </submittedName>
</protein>
<dbReference type="SUPFAM" id="SSF82549">
    <property type="entry name" value="DAK1/DegV-like"/>
    <property type="match status" value="1"/>
</dbReference>
<dbReference type="Gene3D" id="3.30.1180.10">
    <property type="match status" value="1"/>
</dbReference>
<dbReference type="GO" id="GO:0008289">
    <property type="term" value="F:lipid binding"/>
    <property type="evidence" value="ECO:0007669"/>
    <property type="project" value="UniProtKB-KW"/>
</dbReference>
<comment type="function">
    <text evidence="1">May bind long-chain fatty acids, such as palmitate, and may play a role in lipid transport or fatty acid metabolism.</text>
</comment>
<keyword evidence="4" id="KW-1185">Reference proteome</keyword>
<evidence type="ECO:0000313" key="3">
    <source>
        <dbReference type="EMBL" id="TSB45102.1"/>
    </source>
</evidence>
<gene>
    <name evidence="3" type="ORF">FN960_17635</name>
</gene>
<name>A0A553ZUJ2_9BACI</name>
<dbReference type="PANTHER" id="PTHR33434:SF8">
    <property type="entry name" value="DEGV DOMAIN-CONTAINING PROTEIN SPR1019"/>
    <property type="match status" value="1"/>
</dbReference>
<sequence>MIKIVTDSTCDLTRERVKELDIQVVPLSIQANGETYLDGVDLSPEEFVDLLAISSELPRSSQPSVGSFQQVYEQLEAQHPGVQILSIHMTSKMSGTFQSAELAASNSQADVMVVDSEYISGALAFQVEEAANMAKAGKPMGAIITRLQEIRDQSHLYIMLDTLEYLAKGGRIGKGKALIGSLLKVKPLAFLEEGQLSPIKNMRTHKQVIEYLVDGFTKAAQGKTIKKVSISHIEAEGLATRLFESLKKAVGDFPCVINVTSPIISTHTGPGAIALMYHIE</sequence>
<organism evidence="3 4">
    <name type="scientific">Alkalicoccobacillus porphyridii</name>
    <dbReference type="NCBI Taxonomy" id="2597270"/>
    <lineage>
        <taxon>Bacteria</taxon>
        <taxon>Bacillati</taxon>
        <taxon>Bacillota</taxon>
        <taxon>Bacilli</taxon>
        <taxon>Bacillales</taxon>
        <taxon>Bacillaceae</taxon>
        <taxon>Alkalicoccobacillus</taxon>
    </lineage>
</organism>
<dbReference type="RefSeq" id="WP_143850184.1">
    <property type="nucleotide sequence ID" value="NZ_VLXZ01000014.1"/>
</dbReference>
<dbReference type="InterPro" id="IPR050270">
    <property type="entry name" value="DegV_domain_contain"/>
</dbReference>
<dbReference type="InterPro" id="IPR003797">
    <property type="entry name" value="DegV"/>
</dbReference>
<dbReference type="AlphaFoldDB" id="A0A553ZUJ2"/>